<feature type="region of interest" description="Disordered" evidence="4">
    <location>
        <begin position="687"/>
        <end position="727"/>
    </location>
</feature>
<name>A0A9W8HE61_9FUNG</name>
<feature type="compositionally biased region" description="Basic and acidic residues" evidence="4">
    <location>
        <begin position="780"/>
        <end position="793"/>
    </location>
</feature>
<feature type="region of interest" description="Disordered" evidence="4">
    <location>
        <begin position="86"/>
        <end position="240"/>
    </location>
</feature>
<dbReference type="GO" id="GO:0032040">
    <property type="term" value="C:small-subunit processome"/>
    <property type="evidence" value="ECO:0007669"/>
    <property type="project" value="InterPro"/>
</dbReference>
<keyword evidence="3" id="KW-0539">Nucleus</keyword>
<accession>A0A9W8HE61</accession>
<evidence type="ECO:0000256" key="4">
    <source>
        <dbReference type="SAM" id="MobiDB-lite"/>
    </source>
</evidence>
<dbReference type="Proteomes" id="UP001140172">
    <property type="component" value="Unassembled WGS sequence"/>
</dbReference>
<comment type="caution">
    <text evidence="5">The sequence shown here is derived from an EMBL/GenBank/DDBJ whole genome shotgun (WGS) entry which is preliminary data.</text>
</comment>
<sequence>MRGGRRQSNRAPAPVRGSGQGSRAKGRKQTCDRPKPPHSSTDKGKGKGRQHAEDTLDVFDAEGSDSGPDDILRRRQLERIAVRDYEVEDVASEDDEEIESDDAFDVSDAERFGGYKFNGPGRSARAADDSEDEESSVEEDGFEDEDDENIVDLSEMLDGNASDEDEEKREQQPEGAGSPPASASASLLGFKDLAVGKGGLGGSSDESEDEGDEDGELAAMGFYSGESADEASDSDDADADADADKLAKLGGFVSAISARASKRRFVEEAGDGLIEDEHAIGSGLHTKGVSLGLGDLLGDLSDGLGSGSDDDDDAGEKQSAREMRRLKDQVTKLERAAKQAGTGVVAAPLPKRLQDQVDRKVAYKKTKAAVSEWQPAVDANRVAEHLSFPLAAPGGPAPSMTSAMLVSGPEAAKSSMEREIESILSASGMTDEQQRQYEELEMQALSKEEVQRRQRELRMTRELMFRSEQRAKRMAKIKSKAYRRILKKQRVREEDRAMEKLREEDPEMHALLVEKMAEGRAEERMTLRHKNTGKWARGLAGRSHGDDDRQTALREQMDEHDKLKRKIYDIADDEDVDDYEADRTGMHDGDVSDSDADDTFEGIRAKTLGKISAELDAAPEDVPGDAPHRALLSMKFMQNAVQRREEETRRDAEMMRDEFEALEADVDDQGRTVAVKRARAAKDTKGGVATGRMSFGGGLKKRAQMEDAAKEDGDEEGEAGGKRARLNEAGQISQVASGGGHRVTMNEAVSVGAAADAEEANPWLADDSVALGRRNGGKLRGLDKDSSKLDKLSAKLRSKRSVDGPDSVAMAGGSSGSVMLDVDNVMTSAARPGQQRGGGDDSDSDAEGIRLEHTGSIGDVKHPTTFTQRDLVQQAFAEDDVVEAEFEEEKQAAMDEDAPKTEDLTLPGWGSWGGKSLQPKKNKVVRKPAAGEGIEKSKRKDAKLGSVIINQTLPKTAQKYYSSNVPFPFYTPEQYEDTLQAPIGKEWNTAKSFGKAIKPRVMTKAGRIINPLVIPSKKKQ</sequence>
<dbReference type="EMBL" id="JANBUM010000122">
    <property type="protein sequence ID" value="KAJ2784130.1"/>
    <property type="molecule type" value="Genomic_DNA"/>
</dbReference>
<dbReference type="GO" id="GO:0006364">
    <property type="term" value="P:rRNA processing"/>
    <property type="evidence" value="ECO:0007669"/>
    <property type="project" value="InterPro"/>
</dbReference>
<dbReference type="OrthoDB" id="277439at2759"/>
<feature type="compositionally biased region" description="Low complexity" evidence="4">
    <location>
        <begin position="807"/>
        <end position="819"/>
    </location>
</feature>
<dbReference type="AlphaFoldDB" id="A0A9W8HE61"/>
<dbReference type="PANTHER" id="PTHR14150">
    <property type="entry name" value="U3 SMALL NUCLEOLAR RNA-ASSOCIATED PROTEIN 14"/>
    <property type="match status" value="1"/>
</dbReference>
<feature type="region of interest" description="Disordered" evidence="4">
    <location>
        <begin position="910"/>
        <end position="929"/>
    </location>
</feature>
<dbReference type="PANTHER" id="PTHR14150:SF12">
    <property type="entry name" value="U3 SMALL NUCLEOLAR RNA-ASSOCIATED PROTEIN 14 HOMOLOG A"/>
    <property type="match status" value="1"/>
</dbReference>
<reference evidence="5" key="1">
    <citation type="submission" date="2022-07" db="EMBL/GenBank/DDBJ databases">
        <title>Phylogenomic reconstructions and comparative analyses of Kickxellomycotina fungi.</title>
        <authorList>
            <person name="Reynolds N.K."/>
            <person name="Stajich J.E."/>
            <person name="Barry K."/>
            <person name="Grigoriev I.V."/>
            <person name="Crous P."/>
            <person name="Smith M.E."/>
        </authorList>
    </citation>
    <scope>NUCLEOTIDE SEQUENCE</scope>
    <source>
        <strain evidence="5">BCRC 34489</strain>
    </source>
</reference>
<evidence type="ECO:0000256" key="3">
    <source>
        <dbReference type="ARBA" id="ARBA00023242"/>
    </source>
</evidence>
<feature type="compositionally biased region" description="Acidic residues" evidence="4">
    <location>
        <begin position="129"/>
        <end position="150"/>
    </location>
</feature>
<evidence type="ECO:0000313" key="6">
    <source>
        <dbReference type="Proteomes" id="UP001140172"/>
    </source>
</evidence>
<evidence type="ECO:0000256" key="1">
    <source>
        <dbReference type="ARBA" id="ARBA00004604"/>
    </source>
</evidence>
<organism evidence="5 6">
    <name type="scientific">Coemansia interrupta</name>
    <dbReference type="NCBI Taxonomy" id="1126814"/>
    <lineage>
        <taxon>Eukaryota</taxon>
        <taxon>Fungi</taxon>
        <taxon>Fungi incertae sedis</taxon>
        <taxon>Zoopagomycota</taxon>
        <taxon>Kickxellomycotina</taxon>
        <taxon>Kickxellomycetes</taxon>
        <taxon>Kickxellales</taxon>
        <taxon>Kickxellaceae</taxon>
        <taxon>Coemansia</taxon>
    </lineage>
</organism>
<evidence type="ECO:0000313" key="5">
    <source>
        <dbReference type="EMBL" id="KAJ2784130.1"/>
    </source>
</evidence>
<gene>
    <name evidence="5" type="ORF">GGI15_002357</name>
</gene>
<evidence type="ECO:0000256" key="2">
    <source>
        <dbReference type="ARBA" id="ARBA00022553"/>
    </source>
</evidence>
<feature type="compositionally biased region" description="Basic and acidic residues" evidence="4">
    <location>
        <begin position="315"/>
        <end position="326"/>
    </location>
</feature>
<dbReference type="InterPro" id="IPR006709">
    <property type="entry name" value="SSU_processome_Utp14"/>
</dbReference>
<feature type="compositionally biased region" description="Low complexity" evidence="4">
    <location>
        <begin position="175"/>
        <end position="195"/>
    </location>
</feature>
<feature type="compositionally biased region" description="Basic and acidic residues" evidence="4">
    <location>
        <begin position="29"/>
        <end position="54"/>
    </location>
</feature>
<keyword evidence="2" id="KW-0597">Phosphoprotein</keyword>
<feature type="compositionally biased region" description="Acidic residues" evidence="4">
    <location>
        <begin position="227"/>
        <end position="240"/>
    </location>
</feature>
<evidence type="ECO:0008006" key="7">
    <source>
        <dbReference type="Google" id="ProtNLM"/>
    </source>
</evidence>
<feature type="region of interest" description="Disordered" evidence="4">
    <location>
        <begin position="777"/>
        <end position="848"/>
    </location>
</feature>
<keyword evidence="6" id="KW-1185">Reference proteome</keyword>
<feature type="compositionally biased region" description="Acidic residues" evidence="4">
    <location>
        <begin position="205"/>
        <end position="216"/>
    </location>
</feature>
<dbReference type="Pfam" id="PF04615">
    <property type="entry name" value="Utp14"/>
    <property type="match status" value="1"/>
</dbReference>
<feature type="region of interest" description="Disordered" evidence="4">
    <location>
        <begin position="304"/>
        <end position="326"/>
    </location>
</feature>
<proteinExistence type="predicted"/>
<protein>
    <recommendedName>
        <fullName evidence="7">U3 small nucleolar RNA-associated protein 14</fullName>
    </recommendedName>
</protein>
<feature type="region of interest" description="Disordered" evidence="4">
    <location>
        <begin position="1"/>
        <end position="71"/>
    </location>
</feature>
<feature type="compositionally biased region" description="Acidic residues" evidence="4">
    <location>
        <begin position="86"/>
        <end position="107"/>
    </location>
</feature>
<comment type="subcellular location">
    <subcellularLocation>
        <location evidence="1">Nucleus</location>
        <location evidence="1">Nucleolus</location>
    </subcellularLocation>
</comment>